<feature type="binding site" evidence="20">
    <location>
        <position position="65"/>
    </location>
    <ligand>
        <name>Ca(2+)</name>
        <dbReference type="ChEBI" id="CHEBI:29108"/>
        <label>1</label>
    </ligand>
</feature>
<feature type="disulfide bond" evidence="18">
    <location>
        <begin position="140"/>
        <end position="154"/>
    </location>
</feature>
<evidence type="ECO:0000256" key="21">
    <source>
        <dbReference type="PROSITE-ProRule" id="PRU00059"/>
    </source>
</evidence>
<comment type="caution">
    <text evidence="27">The sequence shown here is derived from an EMBL/GenBank/DDBJ whole genome shotgun (WGS) entry which is preliminary data.</text>
</comment>
<dbReference type="SUPFAM" id="SSF57196">
    <property type="entry name" value="EGF/Laminin"/>
    <property type="match status" value="1"/>
</dbReference>
<feature type="active site" description="Charge relay system" evidence="17">
    <location>
        <position position="637"/>
    </location>
</feature>
<dbReference type="InterPro" id="IPR009003">
    <property type="entry name" value="Peptidase_S1_PA"/>
</dbReference>
<evidence type="ECO:0000256" key="19">
    <source>
        <dbReference type="PIRSR" id="PIRSR001155-3"/>
    </source>
</evidence>
<keyword evidence="9" id="KW-0677">Repeat</keyword>
<dbReference type="SUPFAM" id="SSF49854">
    <property type="entry name" value="Spermadhesin, CUB domain"/>
    <property type="match status" value="2"/>
</dbReference>
<dbReference type="PIRSF" id="PIRSF001155">
    <property type="entry name" value="C1r_C1s_MASP"/>
    <property type="match status" value="1"/>
</dbReference>
<dbReference type="PANTHER" id="PTHR24255:SF10">
    <property type="entry name" value="MANNAN-BINDING LECTIN SERINE PROTEASE 2"/>
    <property type="match status" value="1"/>
</dbReference>
<feature type="binding site" evidence="20">
    <location>
        <position position="137"/>
    </location>
    <ligand>
        <name>Ca(2+)</name>
        <dbReference type="ChEBI" id="CHEBI:29108"/>
        <label>2</label>
    </ligand>
</feature>
<feature type="binding site" evidence="20">
    <location>
        <position position="120"/>
    </location>
    <ligand>
        <name>Ca(2+)</name>
        <dbReference type="ChEBI" id="CHEBI:29108"/>
        <label>1</label>
    </ligand>
</feature>
<dbReference type="CDD" id="cd00041">
    <property type="entry name" value="CUB"/>
    <property type="match status" value="2"/>
</dbReference>
<dbReference type="InterPro" id="IPR033116">
    <property type="entry name" value="TRYPSIN_SER"/>
</dbReference>
<dbReference type="CDD" id="cd00190">
    <property type="entry name" value="Tryp_SPc"/>
    <property type="match status" value="1"/>
</dbReference>
<feature type="binding site" evidence="20">
    <location>
        <position position="232"/>
    </location>
    <ligand>
        <name>Ca(2+)</name>
        <dbReference type="ChEBI" id="CHEBI:29108"/>
        <label>3</label>
    </ligand>
</feature>
<dbReference type="AlphaFoldDB" id="A0AAV7R1Y7"/>
<dbReference type="SMART" id="SM00042">
    <property type="entry name" value="CUB"/>
    <property type="match status" value="2"/>
</dbReference>
<feature type="binding site" evidence="20">
    <location>
        <position position="136"/>
    </location>
    <ligand>
        <name>Ca(2+)</name>
        <dbReference type="ChEBI" id="CHEBI:29108"/>
        <label>2</label>
    </ligand>
</feature>
<dbReference type="SMART" id="SM00032">
    <property type="entry name" value="CCP"/>
    <property type="match status" value="2"/>
</dbReference>
<feature type="domain" description="CUB" evidence="24">
    <location>
        <begin position="13"/>
        <end position="135"/>
    </location>
</feature>
<dbReference type="Gene3D" id="2.10.70.10">
    <property type="entry name" value="Complement Module, domain 1"/>
    <property type="match status" value="2"/>
</dbReference>
<evidence type="ECO:0000256" key="4">
    <source>
        <dbReference type="ARBA" id="ARBA00022588"/>
    </source>
</evidence>
<feature type="binding site" evidence="20">
    <location>
        <position position="281"/>
    </location>
    <ligand>
        <name>Ca(2+)</name>
        <dbReference type="ChEBI" id="CHEBI:29108"/>
        <label>3</label>
    </ligand>
</feature>
<accession>A0AAV7R1Y7</accession>
<dbReference type="InterPro" id="IPR000742">
    <property type="entry name" value="EGF"/>
</dbReference>
<proteinExistence type="predicted"/>
<dbReference type="Proteomes" id="UP001066276">
    <property type="component" value="Chromosome 6"/>
</dbReference>
<dbReference type="FunFam" id="2.10.70.10:FF:000016">
    <property type="entry name" value="Mannan-binding lectin serine protease 1"/>
    <property type="match status" value="1"/>
</dbReference>
<dbReference type="InterPro" id="IPR001314">
    <property type="entry name" value="Peptidase_S1A"/>
</dbReference>
<keyword evidence="4" id="KW-0399">Innate immunity</keyword>
<feature type="active site" description="Charge relay system" evidence="17">
    <location>
        <position position="484"/>
    </location>
</feature>
<feature type="active site" description="Charge relay system" evidence="17">
    <location>
        <position position="533"/>
    </location>
</feature>
<keyword evidence="14" id="KW-0391">Immunity</keyword>
<name>A0AAV7R1Y7_PLEWA</name>
<dbReference type="SUPFAM" id="SSF57535">
    <property type="entry name" value="Complement control module/SCR domain"/>
    <property type="match status" value="2"/>
</dbReference>
<keyword evidence="3" id="KW-0245">EGF-like domain</keyword>
<feature type="disulfide bond" evidence="18 21">
    <location>
        <begin position="182"/>
        <end position="209"/>
    </location>
</feature>
<keyword evidence="10" id="KW-0378">Hydrolase</keyword>
<feature type="disulfide bond" description="Interchain (between heavy and light chains)" evidence="18">
    <location>
        <begin position="433"/>
        <end position="553"/>
    </location>
</feature>
<keyword evidence="2" id="KW-0964">Secreted</keyword>
<dbReference type="EMBL" id="JANPWB010000010">
    <property type="protein sequence ID" value="KAJ1145249.1"/>
    <property type="molecule type" value="Genomic_DNA"/>
</dbReference>
<evidence type="ECO:0000259" key="26">
    <source>
        <dbReference type="PROSITE" id="PS50923"/>
    </source>
</evidence>
<comment type="caution">
    <text evidence="22">Lacks conserved residue(s) required for the propagation of feature annotation.</text>
</comment>
<dbReference type="FunFam" id="2.10.25.10:FF:000059">
    <property type="entry name" value="Mannan-binding lectin serine protease 1"/>
    <property type="match status" value="1"/>
</dbReference>
<keyword evidence="28" id="KW-1185">Reference proteome</keyword>
<feature type="binding site" evidence="20">
    <location>
        <position position="279"/>
    </location>
    <ligand>
        <name>Ca(2+)</name>
        <dbReference type="ChEBI" id="CHEBI:29108"/>
        <label>3</label>
    </ligand>
</feature>
<reference evidence="27" key="1">
    <citation type="journal article" date="2022" name="bioRxiv">
        <title>Sequencing and chromosome-scale assembly of the giantPleurodeles waltlgenome.</title>
        <authorList>
            <person name="Brown T."/>
            <person name="Elewa A."/>
            <person name="Iarovenko S."/>
            <person name="Subramanian E."/>
            <person name="Araus A.J."/>
            <person name="Petzold A."/>
            <person name="Susuki M."/>
            <person name="Suzuki K.-i.T."/>
            <person name="Hayashi T."/>
            <person name="Toyoda A."/>
            <person name="Oliveira C."/>
            <person name="Osipova E."/>
            <person name="Leigh N.D."/>
            <person name="Simon A."/>
            <person name="Yun M.H."/>
        </authorList>
    </citation>
    <scope>NUCLEOTIDE SEQUENCE</scope>
    <source>
        <strain evidence="27">20211129_DDA</strain>
        <tissue evidence="27">Liver</tissue>
    </source>
</reference>
<feature type="disulfide bond" evidence="18">
    <location>
        <begin position="165"/>
        <end position="178"/>
    </location>
</feature>
<feature type="modified residue" description="(3R)-3-hydroxyasparagine" evidence="19">
    <location>
        <position position="156"/>
    </location>
</feature>
<keyword evidence="13 20" id="KW-0106">Calcium</keyword>
<feature type="disulfide bond" evidence="18">
    <location>
        <begin position="298"/>
        <end position="346"/>
    </location>
</feature>
<feature type="disulfide bond" evidence="18">
    <location>
        <begin position="239"/>
        <end position="257"/>
    </location>
</feature>
<evidence type="ECO:0000256" key="23">
    <source>
        <dbReference type="SAM" id="SignalP"/>
    </source>
</evidence>
<feature type="chain" id="PRO_5043854725" description="Mannan-binding lectin serine protease 2" evidence="23">
    <location>
        <begin position="20"/>
        <end position="689"/>
    </location>
</feature>
<dbReference type="PROSITE" id="PS50923">
    <property type="entry name" value="SUSHI"/>
    <property type="match status" value="2"/>
</dbReference>
<feature type="signal peptide" evidence="23">
    <location>
        <begin position="1"/>
        <end position="19"/>
    </location>
</feature>
<feature type="binding site" evidence="20">
    <location>
        <position position="156"/>
    </location>
    <ligand>
        <name>Ca(2+)</name>
        <dbReference type="ChEBI" id="CHEBI:29108"/>
        <label>2</label>
    </ligand>
</feature>
<evidence type="ECO:0000256" key="5">
    <source>
        <dbReference type="ARBA" id="ARBA00022659"/>
    </source>
</evidence>
<evidence type="ECO:0000256" key="16">
    <source>
        <dbReference type="ARBA" id="ARBA00023278"/>
    </source>
</evidence>
<keyword evidence="8 23" id="KW-0732">Signal</keyword>
<feature type="binding site" evidence="20">
    <location>
        <position position="160"/>
    </location>
    <ligand>
        <name>Ca(2+)</name>
        <dbReference type="ChEBI" id="CHEBI:29108"/>
        <label>2</label>
    </ligand>
</feature>
<dbReference type="InterPro" id="IPR000436">
    <property type="entry name" value="Sushi_SCR_CCP_dom"/>
</dbReference>
<dbReference type="GO" id="GO:0005509">
    <property type="term" value="F:calcium ion binding"/>
    <property type="evidence" value="ECO:0007669"/>
    <property type="project" value="InterPro"/>
</dbReference>
<evidence type="ECO:0000313" key="27">
    <source>
        <dbReference type="EMBL" id="KAJ1145249.1"/>
    </source>
</evidence>
<dbReference type="InterPro" id="IPR043504">
    <property type="entry name" value="Peptidase_S1_PA_chymotrypsin"/>
</dbReference>
<dbReference type="Pfam" id="PF00089">
    <property type="entry name" value="Trypsin"/>
    <property type="match status" value="1"/>
</dbReference>
<evidence type="ECO:0000259" key="25">
    <source>
        <dbReference type="PROSITE" id="PS50240"/>
    </source>
</evidence>
<feature type="binding site" evidence="20">
    <location>
        <position position="73"/>
    </location>
    <ligand>
        <name>Ca(2+)</name>
        <dbReference type="ChEBI" id="CHEBI:29108"/>
        <label>1</label>
    </ligand>
</feature>
<dbReference type="PROSITE" id="PS01180">
    <property type="entry name" value="CUB"/>
    <property type="match status" value="2"/>
</dbReference>
<evidence type="ECO:0000256" key="15">
    <source>
        <dbReference type="ARBA" id="ARBA00023157"/>
    </source>
</evidence>
<dbReference type="SMART" id="SM00179">
    <property type="entry name" value="EGF_CA"/>
    <property type="match status" value="1"/>
</dbReference>
<keyword evidence="15 18" id="KW-1015">Disulfide bond</keyword>
<evidence type="ECO:0000256" key="10">
    <source>
        <dbReference type="ARBA" id="ARBA00022801"/>
    </source>
</evidence>
<dbReference type="PROSITE" id="PS01187">
    <property type="entry name" value="EGF_CA"/>
    <property type="match status" value="1"/>
</dbReference>
<dbReference type="SMART" id="SM00181">
    <property type="entry name" value="EGF"/>
    <property type="match status" value="1"/>
</dbReference>
<evidence type="ECO:0000256" key="14">
    <source>
        <dbReference type="ARBA" id="ARBA00022859"/>
    </source>
</evidence>
<dbReference type="InterPro" id="IPR035914">
    <property type="entry name" value="Sperma_CUB_dom_sf"/>
</dbReference>
<dbReference type="InterPro" id="IPR035976">
    <property type="entry name" value="Sushi/SCR/CCP_sf"/>
</dbReference>
<dbReference type="Gene3D" id="2.60.120.290">
    <property type="entry name" value="Spermadhesin, CUB domain"/>
    <property type="match status" value="2"/>
</dbReference>
<feature type="domain" description="Sushi" evidence="26">
    <location>
        <begin position="362"/>
        <end position="431"/>
    </location>
</feature>
<feature type="disulfide bond" evidence="18">
    <location>
        <begin position="633"/>
        <end position="663"/>
    </location>
</feature>
<comment type="subcellular location">
    <subcellularLocation>
        <location evidence="1">Secreted</location>
    </subcellularLocation>
</comment>
<keyword evidence="6" id="KW-0645">Protease</keyword>
<evidence type="ECO:0000256" key="17">
    <source>
        <dbReference type="PIRSR" id="PIRSR001155-1"/>
    </source>
</evidence>
<feature type="disulfide bond" evidence="18">
    <location>
        <begin position="70"/>
        <end position="88"/>
    </location>
</feature>
<sequence>MGPQLRLLLAIICSSGAMTAPNVMFGRIASPGFPDTYPNHVQRTWNLTVPQGYIIQLYFTHFDLELSYLCEYDYVKIITSGKEMALLCGRESTDTEEAPGNKRYYSIDNSMAIIFRSDYSNEKRVTGFEAFYAAQDVNECDHQLNDEPICDHYCHNHLGGFYCSCRLGFSLHSDRRTCTANCKDQLFTGRSGEITSPDYPSSYAKLSSCTYKIEVEDGFIINLQFVETFDVESHPDVACPYDRLKIKTSKKEYGPFCGNILPPKIETGSNKVDIAFDTDLSGTHTGWKIQYTTVGRPCPDPVVPTKGRIHPVQKKYVVKDKFTLSCQTGYMLMQGDYILPSFTAECQKDGSWNKPMPRCNIIDCGQPEDIDNGKMAYVTKAGVTQYGAEIQYTCNGTYYSMRANNNGIYRCGAAGVWETTTGEKTLPVCDPECGQKTIKATKRIYGGQDASLGDFPWQVLILFRGGAVSGGALLRDGWVLTAAHVVSDISDISDMTLKMGLLRLLSKDYVEAQPEKVFIHEGFLNDNFNYNNDIALIKLKTKIQIKSNVLPICLPGKENRFQVTTGDTGAVAGWGYTERGVLARKLKFVEVDVMDHNTCKATYASKKASNGKAYIVTDNMICAGSEGGGKDSCQGDSGGPLVFLDVPSKKWYVGGIVSWGLECGVAKQYGAYTKIANYISWIQNIIEKN</sequence>
<feature type="disulfide bond" evidence="18">
    <location>
        <begin position="364"/>
        <end position="411"/>
    </location>
</feature>
<dbReference type="PROSITE" id="PS50240">
    <property type="entry name" value="TRYPSIN_DOM"/>
    <property type="match status" value="1"/>
</dbReference>
<evidence type="ECO:0000256" key="7">
    <source>
        <dbReference type="ARBA" id="ARBA00022723"/>
    </source>
</evidence>
<keyword evidence="11" id="KW-0068">Autocatalytic cleavage</keyword>
<dbReference type="PANTHER" id="PTHR24255">
    <property type="entry name" value="COMPLEMENT COMPONENT 1, S SUBCOMPONENT-RELATED"/>
    <property type="match status" value="1"/>
</dbReference>
<dbReference type="PROSITE" id="PS01186">
    <property type="entry name" value="EGF_2"/>
    <property type="match status" value="1"/>
</dbReference>
<dbReference type="FunFam" id="2.60.120.290:FF:000012">
    <property type="entry name" value="mannan-binding lectin serine protease 1 isoform X1"/>
    <property type="match status" value="1"/>
</dbReference>
<feature type="domain" description="Peptidase S1" evidence="25">
    <location>
        <begin position="444"/>
        <end position="687"/>
    </location>
</feature>
<dbReference type="Pfam" id="PF00431">
    <property type="entry name" value="CUB"/>
    <property type="match status" value="2"/>
</dbReference>
<evidence type="ECO:0000259" key="24">
    <source>
        <dbReference type="PROSITE" id="PS01180"/>
    </source>
</evidence>
<dbReference type="SMART" id="SM00020">
    <property type="entry name" value="Tryp_SPc"/>
    <property type="match status" value="1"/>
</dbReference>
<feature type="disulfide bond" evidence="18">
    <location>
        <begin position="150"/>
        <end position="163"/>
    </location>
</feature>
<dbReference type="InterPro" id="IPR001881">
    <property type="entry name" value="EGF-like_Ca-bd_dom"/>
</dbReference>
<evidence type="ECO:0008006" key="29">
    <source>
        <dbReference type="Google" id="ProtNLM"/>
    </source>
</evidence>
<feature type="binding site" evidence="20">
    <location>
        <position position="118"/>
    </location>
    <ligand>
        <name>Ca(2+)</name>
        <dbReference type="ChEBI" id="CHEBI:29108"/>
        <label>1</label>
    </ligand>
</feature>
<organism evidence="27 28">
    <name type="scientific">Pleurodeles waltl</name>
    <name type="common">Iberian ribbed newt</name>
    <dbReference type="NCBI Taxonomy" id="8319"/>
    <lineage>
        <taxon>Eukaryota</taxon>
        <taxon>Metazoa</taxon>
        <taxon>Chordata</taxon>
        <taxon>Craniata</taxon>
        <taxon>Vertebrata</taxon>
        <taxon>Euteleostomi</taxon>
        <taxon>Amphibia</taxon>
        <taxon>Batrachia</taxon>
        <taxon>Caudata</taxon>
        <taxon>Salamandroidea</taxon>
        <taxon>Salamandridae</taxon>
        <taxon>Pleurodelinae</taxon>
        <taxon>Pleurodeles</taxon>
    </lineage>
</organism>
<feature type="binding site" evidence="20">
    <location>
        <position position="139"/>
    </location>
    <ligand>
        <name>Ca(2+)</name>
        <dbReference type="ChEBI" id="CHEBI:29108"/>
        <label>2</label>
    </ligand>
</feature>
<evidence type="ECO:0000256" key="18">
    <source>
        <dbReference type="PIRSR" id="PIRSR001155-2"/>
    </source>
</evidence>
<feature type="binding site" evidence="20">
    <location>
        <position position="242"/>
    </location>
    <ligand>
        <name>Ca(2+)</name>
        <dbReference type="ChEBI" id="CHEBI:29108"/>
        <label>3</label>
    </ligand>
</feature>
<evidence type="ECO:0000256" key="8">
    <source>
        <dbReference type="ARBA" id="ARBA00022729"/>
    </source>
</evidence>
<dbReference type="GO" id="GO:0006956">
    <property type="term" value="P:complement activation"/>
    <property type="evidence" value="ECO:0007669"/>
    <property type="project" value="InterPro"/>
</dbReference>
<dbReference type="GO" id="GO:0005615">
    <property type="term" value="C:extracellular space"/>
    <property type="evidence" value="ECO:0007669"/>
    <property type="project" value="TreeGrafter"/>
</dbReference>
<dbReference type="InterPro" id="IPR018097">
    <property type="entry name" value="EGF_Ca-bd_CS"/>
</dbReference>
<keyword evidence="16 19" id="KW-0379">Hydroxylation</keyword>
<feature type="disulfide bond" evidence="18">
    <location>
        <begin position="599"/>
        <end position="622"/>
    </location>
</feature>
<evidence type="ECO:0000256" key="20">
    <source>
        <dbReference type="PIRSR" id="PIRSR001155-4"/>
    </source>
</evidence>
<evidence type="ECO:0000256" key="6">
    <source>
        <dbReference type="ARBA" id="ARBA00022670"/>
    </source>
</evidence>
<comment type="PTM">
    <text evidence="19">The iron and 2-oxoglutarate dependent 3-hydroxylation of aspartate and asparagine is (R) stereospecific within EGF domains.</text>
</comment>
<evidence type="ECO:0000256" key="3">
    <source>
        <dbReference type="ARBA" id="ARBA00022536"/>
    </source>
</evidence>
<evidence type="ECO:0000256" key="9">
    <source>
        <dbReference type="ARBA" id="ARBA00022737"/>
    </source>
</evidence>
<dbReference type="Gene3D" id="2.10.25.10">
    <property type="entry name" value="Laminin"/>
    <property type="match status" value="1"/>
</dbReference>
<evidence type="ECO:0000256" key="13">
    <source>
        <dbReference type="ARBA" id="ARBA00022837"/>
    </source>
</evidence>
<protein>
    <recommendedName>
        <fullName evidence="29">Mannan-binding lectin serine protease 2</fullName>
    </recommendedName>
</protein>
<dbReference type="FunFam" id="2.60.120.290:FF:000006">
    <property type="entry name" value="Mannan-binding lectin serine protease 1"/>
    <property type="match status" value="1"/>
</dbReference>
<dbReference type="GO" id="GO:0004252">
    <property type="term" value="F:serine-type endopeptidase activity"/>
    <property type="evidence" value="ECO:0007669"/>
    <property type="project" value="InterPro"/>
</dbReference>
<feature type="domain" description="CUB" evidence="24">
    <location>
        <begin position="182"/>
        <end position="294"/>
    </location>
</feature>
<evidence type="ECO:0000256" key="22">
    <source>
        <dbReference type="PROSITE-ProRule" id="PRU00302"/>
    </source>
</evidence>
<evidence type="ECO:0000313" key="28">
    <source>
        <dbReference type="Proteomes" id="UP001066276"/>
    </source>
</evidence>
<keyword evidence="12" id="KW-0720">Serine protease</keyword>
<dbReference type="InterPro" id="IPR001254">
    <property type="entry name" value="Trypsin_dom"/>
</dbReference>
<keyword evidence="7 20" id="KW-0479">Metal-binding</keyword>
<dbReference type="SUPFAM" id="SSF50494">
    <property type="entry name" value="Trypsin-like serine proteases"/>
    <property type="match status" value="1"/>
</dbReference>
<dbReference type="CDD" id="cd00033">
    <property type="entry name" value="CCP"/>
    <property type="match status" value="1"/>
</dbReference>
<dbReference type="Pfam" id="PF00084">
    <property type="entry name" value="Sushi"/>
    <property type="match status" value="2"/>
</dbReference>
<evidence type="ECO:0000256" key="11">
    <source>
        <dbReference type="ARBA" id="ARBA00022813"/>
    </source>
</evidence>
<keyword evidence="5 22" id="KW-0768">Sushi</keyword>
<dbReference type="InterPro" id="IPR000859">
    <property type="entry name" value="CUB_dom"/>
</dbReference>
<evidence type="ECO:0000256" key="1">
    <source>
        <dbReference type="ARBA" id="ARBA00004613"/>
    </source>
</evidence>
<dbReference type="FunFam" id="2.40.10.10:FF:000003">
    <property type="entry name" value="Transmembrane serine protease 3"/>
    <property type="match status" value="1"/>
</dbReference>
<feature type="disulfide bond" evidence="18">
    <location>
        <begin position="326"/>
        <end position="359"/>
    </location>
</feature>
<dbReference type="PROSITE" id="PS00135">
    <property type="entry name" value="TRYPSIN_SER"/>
    <property type="match status" value="1"/>
</dbReference>
<dbReference type="GO" id="GO:0006508">
    <property type="term" value="P:proteolysis"/>
    <property type="evidence" value="ECO:0007669"/>
    <property type="project" value="UniProtKB-KW"/>
</dbReference>
<dbReference type="InterPro" id="IPR024175">
    <property type="entry name" value="Pept_S1A_C1r/C1S/mannan-bd"/>
</dbReference>
<evidence type="ECO:0000256" key="12">
    <source>
        <dbReference type="ARBA" id="ARBA00022825"/>
    </source>
</evidence>
<feature type="disulfide bond" evidence="18">
    <location>
        <begin position="394"/>
        <end position="429"/>
    </location>
</feature>
<dbReference type="PRINTS" id="PR00722">
    <property type="entry name" value="CHYMOTRYPSIN"/>
</dbReference>
<evidence type="ECO:0000256" key="2">
    <source>
        <dbReference type="ARBA" id="ARBA00022525"/>
    </source>
</evidence>
<dbReference type="GO" id="GO:0045087">
    <property type="term" value="P:innate immune response"/>
    <property type="evidence" value="ECO:0007669"/>
    <property type="project" value="UniProtKB-KW"/>
</dbReference>
<feature type="domain" description="Sushi" evidence="26">
    <location>
        <begin position="296"/>
        <end position="361"/>
    </location>
</feature>
<dbReference type="CDD" id="cd00054">
    <property type="entry name" value="EGF_CA"/>
    <property type="match status" value="1"/>
</dbReference>
<gene>
    <name evidence="27" type="ORF">NDU88_011540</name>
</gene>
<dbReference type="Gene3D" id="2.40.10.10">
    <property type="entry name" value="Trypsin-like serine proteases"/>
    <property type="match status" value="2"/>
</dbReference>